<accession>M8BT30</accession>
<sequence>MLCEWDDACAAGLGDVGDRLHPLPLLRSCQAAGGARAGGEAMRRLLHTFCGYCALCQEYRELKGRGFDMQAGWHANMERMGKTVAPQMNQGMTR</sequence>
<evidence type="ECO:0000313" key="1">
    <source>
        <dbReference type="EnsemblPlants" id="EMT06097"/>
    </source>
</evidence>
<dbReference type="AlphaFoldDB" id="M8BT30"/>
<organism evidence="1">
    <name type="scientific">Aegilops tauschii</name>
    <name type="common">Tausch's goatgrass</name>
    <name type="synonym">Aegilops squarrosa</name>
    <dbReference type="NCBI Taxonomy" id="37682"/>
    <lineage>
        <taxon>Eukaryota</taxon>
        <taxon>Viridiplantae</taxon>
        <taxon>Streptophyta</taxon>
        <taxon>Embryophyta</taxon>
        <taxon>Tracheophyta</taxon>
        <taxon>Spermatophyta</taxon>
        <taxon>Magnoliopsida</taxon>
        <taxon>Liliopsida</taxon>
        <taxon>Poales</taxon>
        <taxon>Poaceae</taxon>
        <taxon>BOP clade</taxon>
        <taxon>Pooideae</taxon>
        <taxon>Triticodae</taxon>
        <taxon>Triticeae</taxon>
        <taxon>Triticinae</taxon>
        <taxon>Aegilops</taxon>
    </lineage>
</organism>
<name>M8BT30_AEGTA</name>
<proteinExistence type="predicted"/>
<dbReference type="EnsemblPlants" id="EMT06097">
    <property type="protein sequence ID" value="EMT06097"/>
    <property type="gene ID" value="F775_03281"/>
</dbReference>
<protein>
    <submittedName>
        <fullName evidence="1">Uncharacterized protein</fullName>
    </submittedName>
</protein>
<reference evidence="1" key="1">
    <citation type="submission" date="2015-06" db="UniProtKB">
        <authorList>
            <consortium name="EnsemblPlants"/>
        </authorList>
    </citation>
    <scope>IDENTIFICATION</scope>
</reference>